<evidence type="ECO:0000313" key="1">
    <source>
        <dbReference type="EMBL" id="CAJ0867439.1"/>
    </source>
</evidence>
<accession>A0AA48LZ75</accession>
<organism evidence="1">
    <name type="scientific">freshwater sediment metagenome</name>
    <dbReference type="NCBI Taxonomy" id="556182"/>
    <lineage>
        <taxon>unclassified sequences</taxon>
        <taxon>metagenomes</taxon>
        <taxon>ecological metagenomes</taxon>
    </lineage>
</organism>
<dbReference type="AlphaFoldDB" id="A0AA48LZ75"/>
<dbReference type="EMBL" id="OY288114">
    <property type="protein sequence ID" value="CAJ0867439.1"/>
    <property type="molecule type" value="Genomic_DNA"/>
</dbReference>
<reference evidence="1" key="1">
    <citation type="submission" date="2023-07" db="EMBL/GenBank/DDBJ databases">
        <authorList>
            <person name="Pelsma A.J. K."/>
        </authorList>
    </citation>
    <scope>NUCLEOTIDE SEQUENCE</scope>
</reference>
<name>A0AA48LZ75_9ZZZZ</name>
<protein>
    <submittedName>
        <fullName evidence="1">Uncharacterized protein</fullName>
    </submittedName>
</protein>
<proteinExistence type="predicted"/>
<gene>
    <name evidence="1" type="ORF">AMST5_01954</name>
</gene>
<sequence length="191" mass="19971">MADPVTSVALGVLGASVGAGGTLMAGNAQADALNTTRFTQLLAGQNKQKELTQAADTALASSQRQAMEASRNKDMLLSKARAAAGASGAGVTDTSVVNTMANIEQMGEFQKAMQMFGGLETSAGLKWEADNAWKEAVNNDAATQYQAGMTRYKSKMDAMGTLLSGAGTALSDYTKYKKERDQNMRAALGKL</sequence>